<dbReference type="RefSeq" id="XP_060340212.1">
    <property type="nucleotide sequence ID" value="XM_060476376.1"/>
</dbReference>
<dbReference type="AlphaFoldDB" id="A0AA39NRR9"/>
<organism evidence="1 2">
    <name type="scientific">Armillaria tabescens</name>
    <name type="common">Ringless honey mushroom</name>
    <name type="synonym">Agaricus tabescens</name>
    <dbReference type="NCBI Taxonomy" id="1929756"/>
    <lineage>
        <taxon>Eukaryota</taxon>
        <taxon>Fungi</taxon>
        <taxon>Dikarya</taxon>
        <taxon>Basidiomycota</taxon>
        <taxon>Agaricomycotina</taxon>
        <taxon>Agaricomycetes</taxon>
        <taxon>Agaricomycetidae</taxon>
        <taxon>Agaricales</taxon>
        <taxon>Marasmiineae</taxon>
        <taxon>Physalacriaceae</taxon>
        <taxon>Desarmillaria</taxon>
    </lineage>
</organism>
<dbReference type="EMBL" id="JAUEPS010000001">
    <property type="protein sequence ID" value="KAK0470419.1"/>
    <property type="molecule type" value="Genomic_DNA"/>
</dbReference>
<name>A0AA39NRR9_ARMTA</name>
<gene>
    <name evidence="1" type="ORF">EV420DRAFT_1634841</name>
</gene>
<keyword evidence="2" id="KW-1185">Reference proteome</keyword>
<comment type="caution">
    <text evidence="1">The sequence shown here is derived from an EMBL/GenBank/DDBJ whole genome shotgun (WGS) entry which is preliminary data.</text>
</comment>
<evidence type="ECO:0000313" key="1">
    <source>
        <dbReference type="EMBL" id="KAK0470419.1"/>
    </source>
</evidence>
<sequence length="158" mass="17397">MDASVFGDVLNIDYVECCIRSILQPGAIHGPFQDPSVYSLILTVHLLTPTSMRLLPYVTSPAVILDTYTGEDSEIEAPKWVLQLGSSAHHFWQPHAHIVEVCMALLRVSYAQTIAFGTSSHQHTVPTNSRSHAHQIMHAGHFLHSHGAVENSLPIRGN</sequence>
<protein>
    <submittedName>
        <fullName evidence="1">Uncharacterized protein</fullName>
    </submittedName>
</protein>
<dbReference type="GeneID" id="85359924"/>
<reference evidence="1" key="1">
    <citation type="submission" date="2023-06" db="EMBL/GenBank/DDBJ databases">
        <authorList>
            <consortium name="Lawrence Berkeley National Laboratory"/>
            <person name="Ahrendt S."/>
            <person name="Sahu N."/>
            <person name="Indic B."/>
            <person name="Wong-Bajracharya J."/>
            <person name="Merenyi Z."/>
            <person name="Ke H.-M."/>
            <person name="Monk M."/>
            <person name="Kocsube S."/>
            <person name="Drula E."/>
            <person name="Lipzen A."/>
            <person name="Balint B."/>
            <person name="Henrissat B."/>
            <person name="Andreopoulos B."/>
            <person name="Martin F.M."/>
            <person name="Harder C.B."/>
            <person name="Rigling D."/>
            <person name="Ford K.L."/>
            <person name="Foster G.D."/>
            <person name="Pangilinan J."/>
            <person name="Papanicolaou A."/>
            <person name="Barry K."/>
            <person name="LaButti K."/>
            <person name="Viragh M."/>
            <person name="Koriabine M."/>
            <person name="Yan M."/>
            <person name="Riley R."/>
            <person name="Champramary S."/>
            <person name="Plett K.L."/>
            <person name="Tsai I.J."/>
            <person name="Slot J."/>
            <person name="Sipos G."/>
            <person name="Plett J."/>
            <person name="Nagy L.G."/>
            <person name="Grigoriev I.V."/>
        </authorList>
    </citation>
    <scope>NUCLEOTIDE SEQUENCE</scope>
    <source>
        <strain evidence="1">CCBAS 213</strain>
    </source>
</reference>
<dbReference type="Proteomes" id="UP001175211">
    <property type="component" value="Unassembled WGS sequence"/>
</dbReference>
<evidence type="ECO:0000313" key="2">
    <source>
        <dbReference type="Proteomes" id="UP001175211"/>
    </source>
</evidence>
<proteinExistence type="predicted"/>
<accession>A0AA39NRR9</accession>